<dbReference type="EMBL" id="AP017424">
    <property type="protein sequence ID" value="BAU85097.1"/>
    <property type="molecule type" value="Genomic_DNA"/>
</dbReference>
<evidence type="ECO:0000313" key="1">
    <source>
        <dbReference type="EMBL" id="BAU85097.1"/>
    </source>
</evidence>
<dbReference type="InterPro" id="IPR049249">
    <property type="entry name" value="DUF6882"/>
</dbReference>
<dbReference type="Proteomes" id="UP000217676">
    <property type="component" value="Chromosome"/>
</dbReference>
<accession>A0A160P132</accession>
<name>A0A160P132_STRLU</name>
<dbReference type="Pfam" id="PF21813">
    <property type="entry name" value="DUF6882"/>
    <property type="match status" value="1"/>
</dbReference>
<organism evidence="1 2">
    <name type="scientific">Streptomyces laurentii</name>
    <dbReference type="NCBI Taxonomy" id="39478"/>
    <lineage>
        <taxon>Bacteria</taxon>
        <taxon>Bacillati</taxon>
        <taxon>Actinomycetota</taxon>
        <taxon>Actinomycetes</taxon>
        <taxon>Kitasatosporales</taxon>
        <taxon>Streptomycetaceae</taxon>
        <taxon>Streptomyces</taxon>
    </lineage>
</organism>
<proteinExistence type="predicted"/>
<sequence length="241" mass="25618">MVNDDSGFSDAFVLEAERHAAWGAAQLEALTAFLPDAPWTADLAQCCYRQGDLDLRVGLLGSYDSEECTWMWGWANPGLEGTEVVALSGAVERYGRAHGIAELTFPVVDLRGFDDPDRMAEMIAFAGMGVAGAPGYIGAPAGPTTRVYFLPDDTQAPVVPFDPITLPRLLLTGAGLIGRSPRHVVSGHFDHHGLPYREEADRITADLPNGTEAVIEFDALGRITGIKATAGGGGSSEPGRY</sequence>
<gene>
    <name evidence="1" type="ORF">SLA_4209</name>
</gene>
<protein>
    <submittedName>
        <fullName evidence="1">Uncharacterized protein</fullName>
    </submittedName>
</protein>
<dbReference type="KEGG" id="slau:SLA_4209"/>
<reference evidence="1 2" key="1">
    <citation type="journal article" date="2016" name="Genome Announc.">
        <title>Complete Genome Sequence of Thiostrepton-Producing Streptomyces laurentii ATCC 31255.</title>
        <authorList>
            <person name="Doi K."/>
            <person name="Fujino Y."/>
            <person name="Nagayoshi Y."/>
            <person name="Ohshima T."/>
            <person name="Ogata S."/>
        </authorList>
    </citation>
    <scope>NUCLEOTIDE SEQUENCE [LARGE SCALE GENOMIC DNA]</scope>
    <source>
        <strain evidence="1 2">ATCC 31255</strain>
    </source>
</reference>
<evidence type="ECO:0000313" key="2">
    <source>
        <dbReference type="Proteomes" id="UP000217676"/>
    </source>
</evidence>
<dbReference type="AlphaFoldDB" id="A0A160P132"/>
<keyword evidence="2" id="KW-1185">Reference proteome</keyword>